<keyword evidence="5" id="KW-1185">Reference proteome</keyword>
<protein>
    <submittedName>
        <fullName evidence="4">M16 family metallopeptidase</fullName>
    </submittedName>
</protein>
<dbReference type="InterPro" id="IPR007863">
    <property type="entry name" value="Peptidase_M16_C"/>
</dbReference>
<dbReference type="PANTHER" id="PTHR11851">
    <property type="entry name" value="METALLOPROTEASE"/>
    <property type="match status" value="1"/>
</dbReference>
<sequence length="696" mass="76471">MKNIKLKIAAFAGAALMSFGVNAQIDRSQMPKAGPEPTINLEKPNEFQLKNGITVLVVENNKLPRVSYQLSIDNKPYKEGNKAGVASILSSMLGNGTTSISKDDFNDEVDFLGANISFGSSGGFASGLVKYSDRIVELMADATINPLLTEEEFNKEKDRLIEGLKSDEKSVDAAAGRVVGALAYGKDHVYGEFTTEETVNNVTFQDVLDLYNLRFAPNNAYIVVVGDIDVKTAKKQLKKYFGKWEKVENLPVIPEPELTANVSSTEIDFVNMPNATQSNISVTNNVDLKQSDDDYFAALMANNILGGGGEGYLFKNLREDKGYTYGAYSSLGASRYGVSRFNASAKVRNAVTDSAVVEFLKEIKRIRTEPVDPVTLKNAKAKYVGNFVMALERPQTIANYALNIKRNNLPEDFYAKYLENINNVSVEDVQRAANKYFKADNTRVVVVGKGEEVLENLEKVGLPIKYYDKYAEATEKPVFSKPLPEGLTASDVVKKYVNAIGGEKALRGVNSVLTMADVTIQGAPFKPKAVIKQMEPNKYSMEMSIEGMGTIVKQKFDGSSGYAEQQGQRIPMSDEDLNARKSSKGLFPELYMEATDITLESLTDVDGVSAYKITVDKDGKVSARYYAADTGYLIKVEETVTQGPQTMTNVTEMSNYKEINGVKFPQQMKVNAGPQVIIMDVAEIKVNEGVTAKDFN</sequence>
<evidence type="ECO:0000313" key="5">
    <source>
        <dbReference type="Proteomes" id="UP001597013"/>
    </source>
</evidence>
<dbReference type="Pfam" id="PF05193">
    <property type="entry name" value="Peptidase_M16_C"/>
    <property type="match status" value="1"/>
</dbReference>
<evidence type="ECO:0000256" key="1">
    <source>
        <dbReference type="SAM" id="SignalP"/>
    </source>
</evidence>
<dbReference type="Pfam" id="PF00675">
    <property type="entry name" value="Peptidase_M16"/>
    <property type="match status" value="1"/>
</dbReference>
<gene>
    <name evidence="4" type="ORF">ACFQ1Q_05855</name>
</gene>
<evidence type="ECO:0000259" key="3">
    <source>
        <dbReference type="Pfam" id="PF05193"/>
    </source>
</evidence>
<comment type="caution">
    <text evidence="4">The sequence shown here is derived from an EMBL/GenBank/DDBJ whole genome shotgun (WGS) entry which is preliminary data.</text>
</comment>
<proteinExistence type="predicted"/>
<evidence type="ECO:0000313" key="4">
    <source>
        <dbReference type="EMBL" id="MFD1062764.1"/>
    </source>
</evidence>
<name>A0ABW3N565_9FLAO</name>
<reference evidence="5" key="1">
    <citation type="journal article" date="2019" name="Int. J. Syst. Evol. Microbiol.">
        <title>The Global Catalogue of Microorganisms (GCM) 10K type strain sequencing project: providing services to taxonomists for standard genome sequencing and annotation.</title>
        <authorList>
            <consortium name="The Broad Institute Genomics Platform"/>
            <consortium name="The Broad Institute Genome Sequencing Center for Infectious Disease"/>
            <person name="Wu L."/>
            <person name="Ma J."/>
        </authorList>
    </citation>
    <scope>NUCLEOTIDE SEQUENCE [LARGE SCALE GENOMIC DNA]</scope>
    <source>
        <strain evidence="5">CCUG 62215</strain>
    </source>
</reference>
<feature type="domain" description="Peptidase M16 N-terminal" evidence="2">
    <location>
        <begin position="62"/>
        <end position="170"/>
    </location>
</feature>
<organism evidence="4 5">
    <name type="scientific">Winogradskyella litorisediminis</name>
    <dbReference type="NCBI Taxonomy" id="1156618"/>
    <lineage>
        <taxon>Bacteria</taxon>
        <taxon>Pseudomonadati</taxon>
        <taxon>Bacteroidota</taxon>
        <taxon>Flavobacteriia</taxon>
        <taxon>Flavobacteriales</taxon>
        <taxon>Flavobacteriaceae</taxon>
        <taxon>Winogradskyella</taxon>
    </lineage>
</organism>
<evidence type="ECO:0000259" key="2">
    <source>
        <dbReference type="Pfam" id="PF00675"/>
    </source>
</evidence>
<dbReference type="Proteomes" id="UP001597013">
    <property type="component" value="Unassembled WGS sequence"/>
</dbReference>
<dbReference type="InterPro" id="IPR050361">
    <property type="entry name" value="MPP/UQCRC_Complex"/>
</dbReference>
<feature type="chain" id="PRO_5047501876" evidence="1">
    <location>
        <begin position="24"/>
        <end position="696"/>
    </location>
</feature>
<feature type="signal peptide" evidence="1">
    <location>
        <begin position="1"/>
        <end position="23"/>
    </location>
</feature>
<dbReference type="InterPro" id="IPR011765">
    <property type="entry name" value="Pept_M16_N"/>
</dbReference>
<accession>A0ABW3N565</accession>
<dbReference type="InterPro" id="IPR011249">
    <property type="entry name" value="Metalloenz_LuxS/M16"/>
</dbReference>
<feature type="domain" description="Peptidase M16 C-terminal" evidence="3">
    <location>
        <begin position="201"/>
        <end position="382"/>
    </location>
</feature>
<dbReference type="PANTHER" id="PTHR11851:SF224">
    <property type="entry name" value="PROCESSING PROTEASE"/>
    <property type="match status" value="1"/>
</dbReference>
<dbReference type="Gene3D" id="3.30.830.10">
    <property type="entry name" value="Metalloenzyme, LuxS/M16 peptidase-like"/>
    <property type="match status" value="2"/>
</dbReference>
<keyword evidence="1" id="KW-0732">Signal</keyword>
<dbReference type="RefSeq" id="WP_386128918.1">
    <property type="nucleotide sequence ID" value="NZ_JBHTJL010000009.1"/>
</dbReference>
<dbReference type="EMBL" id="JBHTJL010000009">
    <property type="protein sequence ID" value="MFD1062764.1"/>
    <property type="molecule type" value="Genomic_DNA"/>
</dbReference>
<dbReference type="SUPFAM" id="SSF63411">
    <property type="entry name" value="LuxS/MPP-like metallohydrolase"/>
    <property type="match status" value="2"/>
</dbReference>